<dbReference type="AlphaFoldDB" id="A0AAD6UCV5"/>
<protein>
    <submittedName>
        <fullName evidence="2">Uncharacterized protein</fullName>
    </submittedName>
</protein>
<evidence type="ECO:0000313" key="2">
    <source>
        <dbReference type="EMBL" id="KAJ7094051.1"/>
    </source>
</evidence>
<accession>A0AAD6UCV5</accession>
<keyword evidence="3" id="KW-1185">Reference proteome</keyword>
<evidence type="ECO:0000313" key="3">
    <source>
        <dbReference type="Proteomes" id="UP001222325"/>
    </source>
</evidence>
<feature type="compositionally biased region" description="Basic and acidic residues" evidence="1">
    <location>
        <begin position="169"/>
        <end position="181"/>
    </location>
</feature>
<dbReference type="EMBL" id="JARJCN010000015">
    <property type="protein sequence ID" value="KAJ7094051.1"/>
    <property type="molecule type" value="Genomic_DNA"/>
</dbReference>
<reference evidence="2" key="1">
    <citation type="submission" date="2023-03" db="EMBL/GenBank/DDBJ databases">
        <title>Massive genome expansion in bonnet fungi (Mycena s.s.) driven by repeated elements and novel gene families across ecological guilds.</title>
        <authorList>
            <consortium name="Lawrence Berkeley National Laboratory"/>
            <person name="Harder C.B."/>
            <person name="Miyauchi S."/>
            <person name="Viragh M."/>
            <person name="Kuo A."/>
            <person name="Thoen E."/>
            <person name="Andreopoulos B."/>
            <person name="Lu D."/>
            <person name="Skrede I."/>
            <person name="Drula E."/>
            <person name="Henrissat B."/>
            <person name="Morin E."/>
            <person name="Kohler A."/>
            <person name="Barry K."/>
            <person name="LaButti K."/>
            <person name="Morin E."/>
            <person name="Salamov A."/>
            <person name="Lipzen A."/>
            <person name="Mereny Z."/>
            <person name="Hegedus B."/>
            <person name="Baldrian P."/>
            <person name="Stursova M."/>
            <person name="Weitz H."/>
            <person name="Taylor A."/>
            <person name="Grigoriev I.V."/>
            <person name="Nagy L.G."/>
            <person name="Martin F."/>
            <person name="Kauserud H."/>
        </authorList>
    </citation>
    <scope>NUCLEOTIDE SEQUENCE</scope>
    <source>
        <strain evidence="2">CBHHK173m</strain>
    </source>
</reference>
<gene>
    <name evidence="2" type="ORF">B0H15DRAFT_151162</name>
</gene>
<comment type="caution">
    <text evidence="2">The sequence shown here is derived from an EMBL/GenBank/DDBJ whole genome shotgun (WGS) entry which is preliminary data.</text>
</comment>
<sequence length="181" mass="20418">MRRPRLGDLRHPRGGSPVRVVLRQRRGRPHVSDLDSRLDACTSPRRSSFSKVFAPFLPFLAHSPHPCIPFLFNLVCGMLSLRLVYPRCAAPLVRSTVLSRQGARVEHRPKSPSLVLCSEGSSHKTRYLACQTARRRSVLRGFYNGVMLKNHRKLTTDHGESPDLYPCAERSDRPPAESKPS</sequence>
<evidence type="ECO:0000256" key="1">
    <source>
        <dbReference type="SAM" id="MobiDB-lite"/>
    </source>
</evidence>
<name>A0AAD6UCV5_9AGAR</name>
<proteinExistence type="predicted"/>
<dbReference type="Proteomes" id="UP001222325">
    <property type="component" value="Unassembled WGS sequence"/>
</dbReference>
<organism evidence="2 3">
    <name type="scientific">Mycena belliarum</name>
    <dbReference type="NCBI Taxonomy" id="1033014"/>
    <lineage>
        <taxon>Eukaryota</taxon>
        <taxon>Fungi</taxon>
        <taxon>Dikarya</taxon>
        <taxon>Basidiomycota</taxon>
        <taxon>Agaricomycotina</taxon>
        <taxon>Agaricomycetes</taxon>
        <taxon>Agaricomycetidae</taxon>
        <taxon>Agaricales</taxon>
        <taxon>Marasmiineae</taxon>
        <taxon>Mycenaceae</taxon>
        <taxon>Mycena</taxon>
    </lineage>
</organism>
<feature type="region of interest" description="Disordered" evidence="1">
    <location>
        <begin position="154"/>
        <end position="181"/>
    </location>
</feature>